<feature type="transmembrane region" description="Helical" evidence="12">
    <location>
        <begin position="826"/>
        <end position="846"/>
    </location>
</feature>
<gene>
    <name evidence="15" type="primary">LOC129339478</name>
</gene>
<keyword evidence="7" id="KW-0297">G-protein coupled receptor</keyword>
<keyword evidence="11" id="KW-0807">Transducer</keyword>
<keyword evidence="5" id="KW-0732">Signal</keyword>
<evidence type="ECO:0000313" key="15">
    <source>
        <dbReference type="RefSeq" id="XP_054850034.1"/>
    </source>
</evidence>
<accession>A0AA97K6X6</accession>
<dbReference type="GO" id="GO:0004930">
    <property type="term" value="F:G protein-coupled receptor activity"/>
    <property type="evidence" value="ECO:0007669"/>
    <property type="project" value="UniProtKB-KW"/>
</dbReference>
<dbReference type="InterPro" id="IPR011500">
    <property type="entry name" value="GPCR_3_9-Cys_dom"/>
</dbReference>
<feature type="domain" description="G-protein coupled receptors family 3 profile" evidence="13">
    <location>
        <begin position="632"/>
        <end position="896"/>
    </location>
</feature>
<dbReference type="InterPro" id="IPR000068">
    <property type="entry name" value="GPCR_3_Ca_sens_rcpt-rel"/>
</dbReference>
<feature type="transmembrane region" description="Helical" evidence="12">
    <location>
        <begin position="852"/>
        <end position="873"/>
    </location>
</feature>
<dbReference type="PANTHER" id="PTHR24061">
    <property type="entry name" value="CALCIUM-SENSING RECEPTOR-RELATED"/>
    <property type="match status" value="1"/>
</dbReference>
<dbReference type="GO" id="GO:0005886">
    <property type="term" value="C:plasma membrane"/>
    <property type="evidence" value="ECO:0007669"/>
    <property type="project" value="UniProtKB-SubCell"/>
</dbReference>
<evidence type="ECO:0000259" key="13">
    <source>
        <dbReference type="PROSITE" id="PS50259"/>
    </source>
</evidence>
<sequence length="900" mass="102230">MCRTLPGRGAQRIACHNRIAELDQEDPEIAANVLYSPVPKGYKARAVKCRVWDLLPILHKYLQSADLIFGGITSQIHFFFLPMTFSERPSQSLYEDPNFMMTHYQHVLALEFAIKEINENPQILPNVTLGFHVYDSYVNARWTYYVTMQLISTKNKFVPNYKCDRQDHLITVIGGLFSETSYQIANVLSTYNIPQVLYGFAPVMMDNMQVPSFYQMVPSQTIQYTGILQLLLHFKWTWIGFIADNKENGEKFLQTMHSVFSQSGICFAFIDMYPNLNFDDLIETEEWRLQLYDKVFNSTATALVFCGETNSMLILRCLLYLPATENQAQNPKGKVWILTAQMEFTSLNLLRSLDIQFIHGALSFAIHSYDVKGFRHFIQNRNPSISKDDGFIKDFWEQAFDCVFPNSNLGNSYENICTGEERLEDLPGAIFEMSMTGHSYSIYNAVYAVAHALQAMYLSENTGMVQGKKRKFQKQQPWQLHHFLKRISFNNSAGDKVSLDQNGVLVEGLDVINWVTFPNQSFAKVKVGRMNVQSPPDQAFSINKNGIVWHSWFNQVQPFSLCSDTCHPGYREYVKEGKPFCCYDCIPCPEGKISNQKDMAECFQCPYGHYPHKEKDVCVPKALHFLSFEEPLGISLAIVIILFSLSTCLVLGIFMKHHNTPIVKANNRNLTYTLLISILLCFLCALLFIGQPDKVACVLRQTAFGIIFSVAVSCVLGKTLTVILAFTATKPGSRMRKWVGKRMAAFIVLSCSLIQTGICAVWLATSPPFPDDDMYSMTKEIILECNEGSAIMFYCILGYMGFLAILSFTVAFFARKLPDSFNEAKLITFSMLVFCSVWLSFVPTYLSTKGKYMVAVEIFSILTSSAGLLSCIFSPKCYIIILKPNLNNRENLVRKANLSL</sequence>
<feature type="transmembrane region" description="Helical" evidence="12">
    <location>
        <begin position="670"/>
        <end position="690"/>
    </location>
</feature>
<dbReference type="Gene3D" id="2.10.50.30">
    <property type="entry name" value="GPCR, family 3, nine cysteines domain"/>
    <property type="match status" value="1"/>
</dbReference>
<evidence type="ECO:0000256" key="2">
    <source>
        <dbReference type="ARBA" id="ARBA00007242"/>
    </source>
</evidence>
<evidence type="ECO:0000256" key="5">
    <source>
        <dbReference type="ARBA" id="ARBA00022729"/>
    </source>
</evidence>
<evidence type="ECO:0000313" key="14">
    <source>
        <dbReference type="Proteomes" id="UP001190640"/>
    </source>
</evidence>
<name>A0AA97K6X6_EUBMA</name>
<dbReference type="KEGG" id="emc:129339478"/>
<organism evidence="14 15">
    <name type="scientific">Eublepharis macularius</name>
    <name type="common">Leopard gecko</name>
    <name type="synonym">Cyrtodactylus macularius</name>
    <dbReference type="NCBI Taxonomy" id="481883"/>
    <lineage>
        <taxon>Eukaryota</taxon>
        <taxon>Metazoa</taxon>
        <taxon>Chordata</taxon>
        <taxon>Craniata</taxon>
        <taxon>Vertebrata</taxon>
        <taxon>Euteleostomi</taxon>
        <taxon>Lepidosauria</taxon>
        <taxon>Squamata</taxon>
        <taxon>Bifurcata</taxon>
        <taxon>Gekkota</taxon>
        <taxon>Eublepharidae</taxon>
        <taxon>Eublepharinae</taxon>
        <taxon>Eublepharis</taxon>
    </lineage>
</organism>
<protein>
    <submittedName>
        <fullName evidence="15">Vomeronasal type-2 receptor 26-like</fullName>
    </submittedName>
</protein>
<keyword evidence="8 12" id="KW-0472">Membrane</keyword>
<dbReference type="PRINTS" id="PR01535">
    <property type="entry name" value="VOMERONASL2R"/>
</dbReference>
<evidence type="ECO:0000256" key="6">
    <source>
        <dbReference type="ARBA" id="ARBA00022989"/>
    </source>
</evidence>
<keyword evidence="3" id="KW-1003">Cell membrane</keyword>
<dbReference type="InterPro" id="IPR017979">
    <property type="entry name" value="GPCR_3_CS"/>
</dbReference>
<evidence type="ECO:0000256" key="1">
    <source>
        <dbReference type="ARBA" id="ARBA00004651"/>
    </source>
</evidence>
<dbReference type="RefSeq" id="XP_054850034.1">
    <property type="nucleotide sequence ID" value="XM_054994059.1"/>
</dbReference>
<feature type="transmembrane region" description="Helical" evidence="12">
    <location>
        <begin position="746"/>
        <end position="765"/>
    </location>
</feature>
<dbReference type="GeneID" id="129339478"/>
<dbReference type="InterPro" id="IPR038550">
    <property type="entry name" value="GPCR_3_9-Cys_sf"/>
</dbReference>
<evidence type="ECO:0000256" key="4">
    <source>
        <dbReference type="ARBA" id="ARBA00022692"/>
    </source>
</evidence>
<dbReference type="InterPro" id="IPR004073">
    <property type="entry name" value="GPCR_3_vmron_rcpt_2"/>
</dbReference>
<keyword evidence="14" id="KW-1185">Reference proteome</keyword>
<comment type="similarity">
    <text evidence="2">Belongs to the G-protein coupled receptor 3 family.</text>
</comment>
<dbReference type="InterPro" id="IPR000337">
    <property type="entry name" value="GPCR_3"/>
</dbReference>
<dbReference type="SUPFAM" id="SSF53822">
    <property type="entry name" value="Periplasmic binding protein-like I"/>
    <property type="match status" value="1"/>
</dbReference>
<dbReference type="PRINTS" id="PR00248">
    <property type="entry name" value="GPCRMGR"/>
</dbReference>
<dbReference type="Pfam" id="PF07562">
    <property type="entry name" value="NCD3G"/>
    <property type="match status" value="1"/>
</dbReference>
<evidence type="ECO:0000256" key="9">
    <source>
        <dbReference type="ARBA" id="ARBA00023170"/>
    </source>
</evidence>
<dbReference type="PANTHER" id="PTHR24061:SF599">
    <property type="entry name" value="G-PROTEIN COUPLED RECEPTORS FAMILY 3 PROFILE DOMAIN-CONTAINING PROTEIN"/>
    <property type="match status" value="1"/>
</dbReference>
<dbReference type="PROSITE" id="PS50259">
    <property type="entry name" value="G_PROTEIN_RECEP_F3_4"/>
    <property type="match status" value="1"/>
</dbReference>
<reference evidence="15" key="1">
    <citation type="submission" date="2025-08" db="UniProtKB">
        <authorList>
            <consortium name="RefSeq"/>
        </authorList>
    </citation>
    <scope>IDENTIFICATION</scope>
    <source>
        <tissue evidence="15">Blood</tissue>
    </source>
</reference>
<dbReference type="Pfam" id="PF01094">
    <property type="entry name" value="ANF_receptor"/>
    <property type="match status" value="1"/>
</dbReference>
<proteinExistence type="inferred from homology"/>
<dbReference type="InterPro" id="IPR017978">
    <property type="entry name" value="GPCR_3_C"/>
</dbReference>
<keyword evidence="9" id="KW-0675">Receptor</keyword>
<dbReference type="InterPro" id="IPR028082">
    <property type="entry name" value="Peripla_BP_I"/>
</dbReference>
<keyword evidence="10" id="KW-0325">Glycoprotein</keyword>
<dbReference type="FunFam" id="3.40.50.2300:FF:000024">
    <property type="entry name" value="Vomeronasal 2, receptor 73"/>
    <property type="match status" value="1"/>
</dbReference>
<dbReference type="InterPro" id="IPR001828">
    <property type="entry name" value="ANF_lig-bd_rcpt"/>
</dbReference>
<dbReference type="FunFam" id="2.10.50.30:FF:000002">
    <property type="entry name" value="Vomeronasal 2 receptor, h1"/>
    <property type="match status" value="1"/>
</dbReference>
<evidence type="ECO:0000256" key="11">
    <source>
        <dbReference type="ARBA" id="ARBA00023224"/>
    </source>
</evidence>
<comment type="subcellular location">
    <subcellularLocation>
        <location evidence="1">Cell membrane</location>
        <topology evidence="1">Multi-pass membrane protein</topology>
    </subcellularLocation>
</comment>
<feature type="transmembrane region" description="Helical" evidence="12">
    <location>
        <begin position="702"/>
        <end position="726"/>
    </location>
</feature>
<evidence type="ECO:0000256" key="3">
    <source>
        <dbReference type="ARBA" id="ARBA00022475"/>
    </source>
</evidence>
<keyword evidence="6 12" id="KW-1133">Transmembrane helix</keyword>
<dbReference type="AlphaFoldDB" id="A0AA97K6X6"/>
<dbReference type="PROSITE" id="PS00981">
    <property type="entry name" value="G_PROTEIN_RECEP_F3_3"/>
    <property type="match status" value="1"/>
</dbReference>
<dbReference type="CDD" id="cd15283">
    <property type="entry name" value="7tmC_V2R_pheromone"/>
    <property type="match status" value="1"/>
</dbReference>
<feature type="transmembrane region" description="Helical" evidence="12">
    <location>
        <begin position="791"/>
        <end position="814"/>
    </location>
</feature>
<evidence type="ECO:0000256" key="10">
    <source>
        <dbReference type="ARBA" id="ARBA00023180"/>
    </source>
</evidence>
<evidence type="ECO:0000256" key="12">
    <source>
        <dbReference type="SAM" id="Phobius"/>
    </source>
</evidence>
<keyword evidence="4 12" id="KW-0812">Transmembrane</keyword>
<feature type="transmembrane region" description="Helical" evidence="12">
    <location>
        <begin position="632"/>
        <end position="654"/>
    </location>
</feature>
<evidence type="ECO:0000256" key="7">
    <source>
        <dbReference type="ARBA" id="ARBA00023040"/>
    </source>
</evidence>
<dbReference type="Pfam" id="PF00003">
    <property type="entry name" value="7tm_3"/>
    <property type="match status" value="1"/>
</dbReference>
<dbReference type="Gene3D" id="3.40.50.2300">
    <property type="match status" value="2"/>
</dbReference>
<dbReference type="Proteomes" id="UP001190640">
    <property type="component" value="Chromosome 12"/>
</dbReference>
<evidence type="ECO:0000256" key="8">
    <source>
        <dbReference type="ARBA" id="ARBA00023136"/>
    </source>
</evidence>